<dbReference type="AlphaFoldDB" id="A0A5M8QLE0"/>
<dbReference type="SUPFAM" id="SSF51905">
    <property type="entry name" value="FAD/NAD(P)-binding domain"/>
    <property type="match status" value="1"/>
</dbReference>
<dbReference type="InterPro" id="IPR050493">
    <property type="entry name" value="FAD-dep_Monooxygenase_BioMet"/>
</dbReference>
<proteinExistence type="predicted"/>
<keyword evidence="1" id="KW-0560">Oxidoreductase</keyword>
<dbReference type="InterPro" id="IPR036188">
    <property type="entry name" value="FAD/NAD-bd_sf"/>
</dbReference>
<feature type="compositionally biased region" description="Basic and acidic residues" evidence="3">
    <location>
        <begin position="198"/>
        <end position="212"/>
    </location>
</feature>
<protein>
    <submittedName>
        <fullName evidence="5">NAD(P)-binding protein</fullName>
    </submittedName>
</protein>
<evidence type="ECO:0000256" key="2">
    <source>
        <dbReference type="ARBA" id="ARBA00023033"/>
    </source>
</evidence>
<dbReference type="GO" id="GO:0071949">
    <property type="term" value="F:FAD binding"/>
    <property type="evidence" value="ECO:0007669"/>
    <property type="project" value="InterPro"/>
</dbReference>
<dbReference type="PRINTS" id="PR00420">
    <property type="entry name" value="RNGMNOXGNASE"/>
</dbReference>
<dbReference type="InterPro" id="IPR002938">
    <property type="entry name" value="FAD-bd"/>
</dbReference>
<dbReference type="Proteomes" id="UP000323221">
    <property type="component" value="Unassembled WGS sequence"/>
</dbReference>
<gene>
    <name evidence="5" type="ORF">FQ330_01025</name>
</gene>
<keyword evidence="6" id="KW-1185">Reference proteome</keyword>
<feature type="domain" description="FAD-binding" evidence="4">
    <location>
        <begin position="59"/>
        <end position="440"/>
    </location>
</feature>
<evidence type="ECO:0000256" key="1">
    <source>
        <dbReference type="ARBA" id="ARBA00023002"/>
    </source>
</evidence>
<feature type="region of interest" description="Disordered" evidence="3">
    <location>
        <begin position="1"/>
        <end position="45"/>
    </location>
</feature>
<accession>A0A5M8QLE0</accession>
<dbReference type="Gene3D" id="3.50.50.60">
    <property type="entry name" value="FAD/NAD(P)-binding domain"/>
    <property type="match status" value="2"/>
</dbReference>
<dbReference type="EMBL" id="VOIR01000011">
    <property type="protein sequence ID" value="KAA6436048.1"/>
    <property type="molecule type" value="Genomic_DNA"/>
</dbReference>
<evidence type="ECO:0000313" key="5">
    <source>
        <dbReference type="EMBL" id="KAA6436048.1"/>
    </source>
</evidence>
<feature type="compositionally biased region" description="Low complexity" evidence="3">
    <location>
        <begin position="14"/>
        <end position="31"/>
    </location>
</feature>
<dbReference type="PANTHER" id="PTHR13789">
    <property type="entry name" value="MONOOXYGENASE"/>
    <property type="match status" value="1"/>
</dbReference>
<feature type="compositionally biased region" description="Basic and acidic residues" evidence="3">
    <location>
        <begin position="230"/>
        <end position="249"/>
    </location>
</feature>
<dbReference type="OrthoDB" id="9782160at2"/>
<reference evidence="5 6" key="1">
    <citation type="submission" date="2019-08" db="EMBL/GenBank/DDBJ databases">
        <title>Agrococcus lahaulensis sp. nov., isolated from a cold desert of the Indian Himalayas.</title>
        <authorList>
            <person name="Qu J.H."/>
        </authorList>
    </citation>
    <scope>NUCLEOTIDE SEQUENCE [LARGE SCALE GENOMIC DNA]</scope>
    <source>
        <strain evidence="5 6">NS18</strain>
    </source>
</reference>
<dbReference type="Pfam" id="PF01494">
    <property type="entry name" value="FAD_binding_3"/>
    <property type="match status" value="1"/>
</dbReference>
<dbReference type="PANTHER" id="PTHR13789:SF309">
    <property type="entry name" value="PUTATIVE (AFU_ORTHOLOGUE AFUA_6G14510)-RELATED"/>
    <property type="match status" value="1"/>
</dbReference>
<organism evidence="5 6">
    <name type="scientific">Agrococcus sediminis</name>
    <dbReference type="NCBI Taxonomy" id="2599924"/>
    <lineage>
        <taxon>Bacteria</taxon>
        <taxon>Bacillati</taxon>
        <taxon>Actinomycetota</taxon>
        <taxon>Actinomycetes</taxon>
        <taxon>Micrococcales</taxon>
        <taxon>Microbacteriaceae</taxon>
        <taxon>Agrococcus</taxon>
    </lineage>
</organism>
<dbReference type="GO" id="GO:0004497">
    <property type="term" value="F:monooxygenase activity"/>
    <property type="evidence" value="ECO:0007669"/>
    <property type="project" value="UniProtKB-KW"/>
</dbReference>
<evidence type="ECO:0000256" key="3">
    <source>
        <dbReference type="SAM" id="MobiDB-lite"/>
    </source>
</evidence>
<evidence type="ECO:0000259" key="4">
    <source>
        <dbReference type="Pfam" id="PF01494"/>
    </source>
</evidence>
<keyword evidence="2" id="KW-0503">Monooxygenase</keyword>
<evidence type="ECO:0000313" key="6">
    <source>
        <dbReference type="Proteomes" id="UP000323221"/>
    </source>
</evidence>
<sequence>MRWACCSRSRRPRASTSSRRSTRSGSSGTAACRSGPASTTRPSRTEAARVSLGGMTQTAIIVGAGLGGLAAARGLEAAGWQVRVLEAAERPRTTGAGIAIASNGLEALDELGVGDEVRDRAVRSMPEGVFTDQGSPLQQGSTFDSSALHALHRSTLLDIVGGGREVETGMRVVGVTDASSGARPSVTIEHGAADPDATDARLERQQRQDRARGIRLGRRLQRALEPGDDPIDRRAERRATKQQVRESRESRFETIEADLVIGADGIDSAVRKALWPKAATDYSGATCWYGVVQAEADSPSGMRQYVGSGAEFGMVPIDGGRVYWWGMAHARMGRTSRDELEAARERFDTWAPEVRDHIAATPQASVMRRDLHWLPTPLKSFHRPGVVLLGDAAHAMLPTFGQGGSLTLEDAATLGILLQDHPLEQALRAYDSERIRRTDRFKQLSHRLARVTTETRSSVLVAARNGAYNLLPTTLAEIAGDWMLHWRSPRAKR</sequence>
<comment type="caution">
    <text evidence="5">The sequence shown here is derived from an EMBL/GenBank/DDBJ whole genome shotgun (WGS) entry which is preliminary data.</text>
</comment>
<name>A0A5M8QLE0_9MICO</name>
<feature type="region of interest" description="Disordered" evidence="3">
    <location>
        <begin position="225"/>
        <end position="249"/>
    </location>
</feature>
<feature type="region of interest" description="Disordered" evidence="3">
    <location>
        <begin position="181"/>
        <end position="213"/>
    </location>
</feature>